<dbReference type="Gene3D" id="1.20.1250.20">
    <property type="entry name" value="MFS general substrate transporter like domains"/>
    <property type="match status" value="1"/>
</dbReference>
<organism evidence="10 11">
    <name type="scientific">Diplodia seriata</name>
    <dbReference type="NCBI Taxonomy" id="420778"/>
    <lineage>
        <taxon>Eukaryota</taxon>
        <taxon>Fungi</taxon>
        <taxon>Dikarya</taxon>
        <taxon>Ascomycota</taxon>
        <taxon>Pezizomycotina</taxon>
        <taxon>Dothideomycetes</taxon>
        <taxon>Dothideomycetes incertae sedis</taxon>
        <taxon>Botryosphaeriales</taxon>
        <taxon>Botryosphaeriaceae</taxon>
        <taxon>Diplodia</taxon>
    </lineage>
</organism>
<evidence type="ECO:0000256" key="7">
    <source>
        <dbReference type="SAM" id="MobiDB-lite"/>
    </source>
</evidence>
<dbReference type="GO" id="GO:0016020">
    <property type="term" value="C:membrane"/>
    <property type="evidence" value="ECO:0007669"/>
    <property type="project" value="TreeGrafter"/>
</dbReference>
<dbReference type="SUPFAM" id="SSF103473">
    <property type="entry name" value="MFS general substrate transporter"/>
    <property type="match status" value="1"/>
</dbReference>
<keyword evidence="3" id="KW-0813">Transport</keyword>
<proteinExistence type="inferred from homology"/>
<dbReference type="GO" id="GO:0022857">
    <property type="term" value="F:transmembrane transporter activity"/>
    <property type="evidence" value="ECO:0007669"/>
    <property type="project" value="InterPro"/>
</dbReference>
<feature type="transmembrane region" description="Helical" evidence="8">
    <location>
        <begin position="60"/>
        <end position="82"/>
    </location>
</feature>
<name>A0A1S8B3K6_9PEZI</name>
<feature type="transmembrane region" description="Helical" evidence="8">
    <location>
        <begin position="423"/>
        <end position="447"/>
    </location>
</feature>
<evidence type="ECO:0000256" key="1">
    <source>
        <dbReference type="ARBA" id="ARBA00004127"/>
    </source>
</evidence>
<dbReference type="FunFam" id="1.20.1250.20:FF:000308">
    <property type="entry name" value="MFS efflux transporter"/>
    <property type="match status" value="1"/>
</dbReference>
<evidence type="ECO:0000313" key="11">
    <source>
        <dbReference type="Proteomes" id="UP000190776"/>
    </source>
</evidence>
<feature type="transmembrane region" description="Helical" evidence="8">
    <location>
        <begin position="137"/>
        <end position="153"/>
    </location>
</feature>
<dbReference type="FunFam" id="1.20.1250.20:FF:000286">
    <property type="entry name" value="MFS efflux transporter"/>
    <property type="match status" value="1"/>
</dbReference>
<accession>A0A1S8B3K6</accession>
<dbReference type="InterPro" id="IPR011701">
    <property type="entry name" value="MFS"/>
</dbReference>
<dbReference type="InterPro" id="IPR036259">
    <property type="entry name" value="MFS_trans_sf"/>
</dbReference>
<dbReference type="PANTHER" id="PTHR23514:SF3">
    <property type="entry name" value="BYPASS OF STOP CODON PROTEIN 6"/>
    <property type="match status" value="1"/>
</dbReference>
<dbReference type="EMBL" id="MSZU01000114">
    <property type="protein sequence ID" value="OMP82152.1"/>
    <property type="molecule type" value="Genomic_DNA"/>
</dbReference>
<feature type="transmembrane region" description="Helical" evidence="8">
    <location>
        <begin position="298"/>
        <end position="324"/>
    </location>
</feature>
<dbReference type="PANTHER" id="PTHR23514">
    <property type="entry name" value="BYPASS OF STOP CODON PROTEIN 6"/>
    <property type="match status" value="1"/>
</dbReference>
<keyword evidence="5 8" id="KW-1133">Transmembrane helix</keyword>
<feature type="transmembrane region" description="Helical" evidence="8">
    <location>
        <begin position="193"/>
        <end position="212"/>
    </location>
</feature>
<keyword evidence="6 8" id="KW-0472">Membrane</keyword>
<evidence type="ECO:0000256" key="5">
    <source>
        <dbReference type="ARBA" id="ARBA00022989"/>
    </source>
</evidence>
<feature type="transmembrane region" description="Helical" evidence="8">
    <location>
        <begin position="453"/>
        <end position="472"/>
    </location>
</feature>
<dbReference type="PROSITE" id="PS50850">
    <property type="entry name" value="MFS"/>
    <property type="match status" value="1"/>
</dbReference>
<feature type="compositionally biased region" description="Polar residues" evidence="7">
    <location>
        <begin position="273"/>
        <end position="285"/>
    </location>
</feature>
<comment type="similarity">
    <text evidence="2">Belongs to the major facilitator superfamily.</text>
</comment>
<dbReference type="Pfam" id="PF07690">
    <property type="entry name" value="MFS_1"/>
    <property type="match status" value="1"/>
</dbReference>
<evidence type="ECO:0000256" key="3">
    <source>
        <dbReference type="ARBA" id="ARBA00022448"/>
    </source>
</evidence>
<feature type="transmembrane region" description="Helical" evidence="8">
    <location>
        <begin position="389"/>
        <end position="411"/>
    </location>
</feature>
<feature type="domain" description="Major facilitator superfamily (MFS) profile" evidence="9">
    <location>
        <begin position="61"/>
        <end position="476"/>
    </location>
</feature>
<protein>
    <submittedName>
        <fullName evidence="10">Bypass of stop codon protein 6</fullName>
    </submittedName>
</protein>
<evidence type="ECO:0000256" key="8">
    <source>
        <dbReference type="SAM" id="Phobius"/>
    </source>
</evidence>
<evidence type="ECO:0000259" key="9">
    <source>
        <dbReference type="PROSITE" id="PS50850"/>
    </source>
</evidence>
<sequence>MAYSSQQSDAIELQPLPAASLRPESARDKDAASTSQDSASPPDTAVPAVEKWNSNPTNTYRLLATFWSFMVMGGNDAAYGVSPGSVELMPLTRLLQLETYYGLNYTVVSLVFFSPLGGYAAAALLNNWIHNRFGQRGVAFLGPFCHLVAYIGIATHPPYPALIVFFLIAGFANGIEDAAWNAWIGKLANPNELLGLLHGLYGVGAVLSPLIATSLMTKAGWGWWGFYYLMVGAAAIELAASMAAFWGATSHHFKKTTRAAARSSSDTNHRNENSSSTADDGNSNSSGRLLKEALRSRVSWVAAIFLLGYVGVEVALGGWIVVFMTRERDGGDFESGMVATGFWIGITAGRVVLGFITPRIGEKLAVAIYVPAAIGFQLLFWLVPQFVVSAVAVAIEGFFLGPLFPAAVVATTKLLPAHLHVSAIGFAAAFGGSGAAIFPFAVGVLAQAKGVQVLQPVIVALLAALMTVWAMMPRMHKAGKKSDEDAEEGNGSSTGRKSSSLWMGLSSYATRSRKACATLLKVR</sequence>
<dbReference type="GO" id="GO:0012505">
    <property type="term" value="C:endomembrane system"/>
    <property type="evidence" value="ECO:0007669"/>
    <property type="project" value="UniProtKB-SubCell"/>
</dbReference>
<dbReference type="Proteomes" id="UP000190776">
    <property type="component" value="Unassembled WGS sequence"/>
</dbReference>
<dbReference type="OrthoDB" id="413079at2759"/>
<feature type="transmembrane region" description="Helical" evidence="8">
    <location>
        <begin position="336"/>
        <end position="357"/>
    </location>
</feature>
<dbReference type="InterPro" id="IPR051788">
    <property type="entry name" value="MFS_Transporter"/>
</dbReference>
<evidence type="ECO:0000256" key="6">
    <source>
        <dbReference type="ARBA" id="ARBA00023136"/>
    </source>
</evidence>
<feature type="region of interest" description="Disordered" evidence="7">
    <location>
        <begin position="259"/>
        <end position="285"/>
    </location>
</feature>
<feature type="transmembrane region" description="Helical" evidence="8">
    <location>
        <begin position="159"/>
        <end position="181"/>
    </location>
</feature>
<keyword evidence="4 8" id="KW-0812">Transmembrane</keyword>
<dbReference type="AlphaFoldDB" id="A0A1S8B3K6"/>
<feature type="region of interest" description="Disordered" evidence="7">
    <location>
        <begin position="1"/>
        <end position="52"/>
    </location>
</feature>
<reference evidence="10 11" key="1">
    <citation type="submission" date="2017-01" db="EMBL/GenBank/DDBJ databases">
        <title>Draft genome sequence of Diplodia seriata F98.1, a fungal species involved in grapevine trunk diseases.</title>
        <authorList>
            <person name="Robert-Siegwald G."/>
            <person name="Vallet J."/>
            <person name="Abou-Mansour E."/>
            <person name="Xu J."/>
            <person name="Rey P."/>
            <person name="Bertsch C."/>
            <person name="Rego C."/>
            <person name="Larignon P."/>
            <person name="Fontaine F."/>
            <person name="Lebrun M.-H."/>
        </authorList>
    </citation>
    <scope>NUCLEOTIDE SEQUENCE [LARGE SCALE GENOMIC DNA]</scope>
    <source>
        <strain evidence="10 11">F98.1</strain>
    </source>
</reference>
<evidence type="ECO:0000256" key="2">
    <source>
        <dbReference type="ARBA" id="ARBA00008335"/>
    </source>
</evidence>
<feature type="transmembrane region" description="Helical" evidence="8">
    <location>
        <begin position="102"/>
        <end position="125"/>
    </location>
</feature>
<feature type="region of interest" description="Disordered" evidence="7">
    <location>
        <begin position="479"/>
        <end position="498"/>
    </location>
</feature>
<feature type="transmembrane region" description="Helical" evidence="8">
    <location>
        <begin position="364"/>
        <end position="383"/>
    </location>
</feature>
<feature type="transmembrane region" description="Helical" evidence="8">
    <location>
        <begin position="224"/>
        <end position="248"/>
    </location>
</feature>
<dbReference type="InterPro" id="IPR020846">
    <property type="entry name" value="MFS_dom"/>
</dbReference>
<comment type="subcellular location">
    <subcellularLocation>
        <location evidence="1">Endomembrane system</location>
        <topology evidence="1">Multi-pass membrane protein</topology>
    </subcellularLocation>
</comment>
<gene>
    <name evidence="10" type="ORF">BK809_0006462</name>
</gene>
<evidence type="ECO:0000256" key="4">
    <source>
        <dbReference type="ARBA" id="ARBA00022692"/>
    </source>
</evidence>
<evidence type="ECO:0000313" key="10">
    <source>
        <dbReference type="EMBL" id="OMP82152.1"/>
    </source>
</evidence>
<feature type="compositionally biased region" description="Polar residues" evidence="7">
    <location>
        <begin position="32"/>
        <end position="41"/>
    </location>
</feature>
<comment type="caution">
    <text evidence="10">The sequence shown here is derived from an EMBL/GenBank/DDBJ whole genome shotgun (WGS) entry which is preliminary data.</text>
</comment>